<dbReference type="InterPro" id="IPR002347">
    <property type="entry name" value="SDR_fam"/>
</dbReference>
<dbReference type="InterPro" id="IPR036291">
    <property type="entry name" value="NAD(P)-bd_dom_sf"/>
</dbReference>
<gene>
    <name evidence="3" type="ORF">BDY17DRAFT_297141</name>
</gene>
<dbReference type="SUPFAM" id="SSF51735">
    <property type="entry name" value="NAD(P)-binding Rossmann-fold domains"/>
    <property type="match status" value="1"/>
</dbReference>
<dbReference type="Pfam" id="PF00106">
    <property type="entry name" value="adh_short"/>
    <property type="match status" value="1"/>
</dbReference>
<dbReference type="PANTHER" id="PTHR43180:SF11">
    <property type="entry name" value="NAD(P)-BINDING PROTEIN"/>
    <property type="match status" value="1"/>
</dbReference>
<accession>A0A6A6PVI0</accession>
<dbReference type="RefSeq" id="XP_033589847.1">
    <property type="nucleotide sequence ID" value="XM_033733559.1"/>
</dbReference>
<dbReference type="AlphaFoldDB" id="A0A6A6PVI0"/>
<evidence type="ECO:0000313" key="4">
    <source>
        <dbReference type="Proteomes" id="UP000799767"/>
    </source>
</evidence>
<evidence type="ECO:0000313" key="3">
    <source>
        <dbReference type="EMBL" id="KAF2483277.1"/>
    </source>
</evidence>
<dbReference type="GO" id="GO:0016491">
    <property type="term" value="F:oxidoreductase activity"/>
    <property type="evidence" value="ECO:0007669"/>
    <property type="project" value="UniProtKB-KW"/>
</dbReference>
<evidence type="ECO:0000256" key="2">
    <source>
        <dbReference type="ARBA" id="ARBA00023002"/>
    </source>
</evidence>
<dbReference type="EMBL" id="MU001635">
    <property type="protein sequence ID" value="KAF2483277.1"/>
    <property type="molecule type" value="Genomic_DNA"/>
</dbReference>
<dbReference type="Gene3D" id="3.40.50.720">
    <property type="entry name" value="NAD(P)-binding Rossmann-like Domain"/>
    <property type="match status" value="1"/>
</dbReference>
<sequence>MTSFEVEDDALKTLKDKVIIVTGGSSGIGLAAVKVLLSRGAKVVVGDVHTEPLSPSDAFYQQVDVRDWSSQLHMFKQTIAKFGRIDHVFANAGIVGVATYFEEEFDKNGDLLPPDSRTLDVNLIGVIYTCKLALHFLQKNPDGGSIVITASAASLGPFALTDYNVSKHGVLGLMRGLTANLAQFPGNKLRVNCLAPLWTASGMVPEEKMKGLGVSTQSPNVVANCAAGLMADETRNGQVIYSRRGECKDVEGALLERALALMAVEAEDNPPDDEAQVRMNEMLMGR</sequence>
<proteinExistence type="inferred from homology"/>
<dbReference type="OrthoDB" id="37659at2759"/>
<comment type="similarity">
    <text evidence="1">Belongs to the short-chain dehydrogenases/reductases (SDR) family.</text>
</comment>
<dbReference type="Proteomes" id="UP000799767">
    <property type="component" value="Unassembled WGS sequence"/>
</dbReference>
<name>A0A6A6PVI0_9PEZI</name>
<keyword evidence="2" id="KW-0560">Oxidoreductase</keyword>
<dbReference type="PRINTS" id="PR00081">
    <property type="entry name" value="GDHRDH"/>
</dbReference>
<reference evidence="3" key="1">
    <citation type="journal article" date="2020" name="Stud. Mycol.">
        <title>101 Dothideomycetes genomes: a test case for predicting lifestyles and emergence of pathogens.</title>
        <authorList>
            <person name="Haridas S."/>
            <person name="Albert R."/>
            <person name="Binder M."/>
            <person name="Bloem J."/>
            <person name="Labutti K."/>
            <person name="Salamov A."/>
            <person name="Andreopoulos B."/>
            <person name="Baker S."/>
            <person name="Barry K."/>
            <person name="Bills G."/>
            <person name="Bluhm B."/>
            <person name="Cannon C."/>
            <person name="Castanera R."/>
            <person name="Culley D."/>
            <person name="Daum C."/>
            <person name="Ezra D."/>
            <person name="Gonzalez J."/>
            <person name="Henrissat B."/>
            <person name="Kuo A."/>
            <person name="Liang C."/>
            <person name="Lipzen A."/>
            <person name="Lutzoni F."/>
            <person name="Magnuson J."/>
            <person name="Mondo S."/>
            <person name="Nolan M."/>
            <person name="Ohm R."/>
            <person name="Pangilinan J."/>
            <person name="Park H.-J."/>
            <person name="Ramirez L."/>
            <person name="Alfaro M."/>
            <person name="Sun H."/>
            <person name="Tritt A."/>
            <person name="Yoshinaga Y."/>
            <person name="Zwiers L.-H."/>
            <person name="Turgeon B."/>
            <person name="Goodwin S."/>
            <person name="Spatafora J."/>
            <person name="Crous P."/>
            <person name="Grigoriev I."/>
        </authorList>
    </citation>
    <scope>NUCLEOTIDE SEQUENCE</scope>
    <source>
        <strain evidence="3">CBS 113389</strain>
    </source>
</reference>
<dbReference type="GeneID" id="54474561"/>
<organism evidence="3 4">
    <name type="scientific">Neohortaea acidophila</name>
    <dbReference type="NCBI Taxonomy" id="245834"/>
    <lineage>
        <taxon>Eukaryota</taxon>
        <taxon>Fungi</taxon>
        <taxon>Dikarya</taxon>
        <taxon>Ascomycota</taxon>
        <taxon>Pezizomycotina</taxon>
        <taxon>Dothideomycetes</taxon>
        <taxon>Dothideomycetidae</taxon>
        <taxon>Mycosphaerellales</taxon>
        <taxon>Teratosphaeriaceae</taxon>
        <taxon>Neohortaea</taxon>
    </lineage>
</organism>
<dbReference type="PANTHER" id="PTHR43180">
    <property type="entry name" value="3-OXOACYL-(ACYL-CARRIER-PROTEIN) REDUCTASE (AFU_ORTHOLOGUE AFUA_6G11210)"/>
    <property type="match status" value="1"/>
</dbReference>
<protein>
    <submittedName>
        <fullName evidence="3">Uncharacterized protein</fullName>
    </submittedName>
</protein>
<keyword evidence="4" id="KW-1185">Reference proteome</keyword>
<evidence type="ECO:0000256" key="1">
    <source>
        <dbReference type="ARBA" id="ARBA00006484"/>
    </source>
</evidence>